<dbReference type="Gene3D" id="3.40.50.300">
    <property type="entry name" value="P-loop containing nucleotide triphosphate hydrolases"/>
    <property type="match status" value="1"/>
</dbReference>
<accession>A0A9P6T4M3</accession>
<gene>
    <name evidence="3" type="ORF">BGZ80_009596</name>
</gene>
<dbReference type="GO" id="GO:0005525">
    <property type="term" value="F:GTP binding"/>
    <property type="evidence" value="ECO:0007669"/>
    <property type="project" value="InterPro"/>
</dbReference>
<dbReference type="SUPFAM" id="SSF52540">
    <property type="entry name" value="P-loop containing nucleoside triphosphate hydrolases"/>
    <property type="match status" value="1"/>
</dbReference>
<dbReference type="AlphaFoldDB" id="A0A9P6T4M3"/>
<keyword evidence="4" id="KW-1185">Reference proteome</keyword>
<dbReference type="InterPro" id="IPR006703">
    <property type="entry name" value="G_AIG1"/>
</dbReference>
<evidence type="ECO:0000313" key="3">
    <source>
        <dbReference type="EMBL" id="KAG0023369.1"/>
    </source>
</evidence>
<name>A0A9P6T4M3_9FUNG</name>
<dbReference type="Proteomes" id="UP000703661">
    <property type="component" value="Unassembled WGS sequence"/>
</dbReference>
<reference evidence="3" key="1">
    <citation type="journal article" date="2020" name="Fungal Divers.">
        <title>Resolving the Mortierellaceae phylogeny through synthesis of multi-gene phylogenetics and phylogenomics.</title>
        <authorList>
            <person name="Vandepol N."/>
            <person name="Liber J."/>
            <person name="Desiro A."/>
            <person name="Na H."/>
            <person name="Kennedy M."/>
            <person name="Barry K."/>
            <person name="Grigoriev I.V."/>
            <person name="Miller A.N."/>
            <person name="O'Donnell K."/>
            <person name="Stajich J.E."/>
            <person name="Bonito G."/>
        </authorList>
    </citation>
    <scope>NUCLEOTIDE SEQUENCE</scope>
    <source>
        <strain evidence="3">NRRL 2769</strain>
    </source>
</reference>
<protein>
    <recommendedName>
        <fullName evidence="2">AIG1-type G domain-containing protein</fullName>
    </recommendedName>
</protein>
<keyword evidence="1" id="KW-0547">Nucleotide-binding</keyword>
<dbReference type="Pfam" id="PF04548">
    <property type="entry name" value="AIG1"/>
    <property type="match status" value="1"/>
</dbReference>
<evidence type="ECO:0000259" key="2">
    <source>
        <dbReference type="Pfam" id="PF04548"/>
    </source>
</evidence>
<organism evidence="3 4">
    <name type="scientific">Entomortierella chlamydospora</name>
    <dbReference type="NCBI Taxonomy" id="101097"/>
    <lineage>
        <taxon>Eukaryota</taxon>
        <taxon>Fungi</taxon>
        <taxon>Fungi incertae sedis</taxon>
        <taxon>Mucoromycota</taxon>
        <taxon>Mortierellomycotina</taxon>
        <taxon>Mortierellomycetes</taxon>
        <taxon>Mortierellales</taxon>
        <taxon>Mortierellaceae</taxon>
        <taxon>Entomortierella</taxon>
    </lineage>
</organism>
<dbReference type="InterPro" id="IPR027417">
    <property type="entry name" value="P-loop_NTPase"/>
</dbReference>
<proteinExistence type="predicted"/>
<evidence type="ECO:0000313" key="4">
    <source>
        <dbReference type="Proteomes" id="UP000703661"/>
    </source>
</evidence>
<feature type="domain" description="AIG1-type G" evidence="2">
    <location>
        <begin position="11"/>
        <end position="90"/>
    </location>
</feature>
<comment type="caution">
    <text evidence="3">The sequence shown here is derived from an EMBL/GenBank/DDBJ whole genome shotgun (WGS) entry which is preliminary data.</text>
</comment>
<evidence type="ECO:0000256" key="1">
    <source>
        <dbReference type="ARBA" id="ARBA00022741"/>
    </source>
</evidence>
<dbReference type="EMBL" id="JAAAID010000059">
    <property type="protein sequence ID" value="KAG0023369.1"/>
    <property type="molecule type" value="Genomic_DNA"/>
</dbReference>
<sequence length="241" mass="26787">MASNCFLNIPSNPVIHCIDTPSFNGQLQNPDRIKEIGTLLTSVVNGVDAFLFVVKCTHYRYDNTFHQTLQTYQGLFTPAFWSKVIIVFTHVTPDLISTSQQSRLLLLAWAREIQENFKLKSPPMTVFAMDYASFPYPSGGAQGFWDVLMTLDANTDPYCHRPFLEGLCNGISVEGYVQRIKGHMALFEPSFFEDQAEGQYNENKKKKFSFFRKGARTTASPILASTTATATVAEGGGGGSL</sequence>